<feature type="compositionally biased region" description="Pro residues" evidence="1">
    <location>
        <begin position="209"/>
        <end position="223"/>
    </location>
</feature>
<feature type="region of interest" description="Disordered" evidence="1">
    <location>
        <begin position="197"/>
        <end position="223"/>
    </location>
</feature>
<feature type="transmembrane region" description="Helical" evidence="2">
    <location>
        <begin position="21"/>
        <end position="47"/>
    </location>
</feature>
<reference evidence="3 4" key="1">
    <citation type="submission" date="2021-08" db="EMBL/GenBank/DDBJ databases">
        <title>Whole genome sequence of novel Actinomyces species strain MAS-1.</title>
        <authorList>
            <person name="Saito M."/>
            <person name="Kuwahara N."/>
            <person name="Takizawa T."/>
            <person name="Gotouda H."/>
            <person name="Ochiai T."/>
        </authorList>
    </citation>
    <scope>NUCLEOTIDE SEQUENCE [LARGE SCALE GENOMIC DNA]</scope>
    <source>
        <strain evidence="3 4">MAS-1</strain>
    </source>
</reference>
<dbReference type="EMBL" id="AP025017">
    <property type="protein sequence ID" value="BDA64614.1"/>
    <property type="molecule type" value="Genomic_DNA"/>
</dbReference>
<dbReference type="Proteomes" id="UP000824496">
    <property type="component" value="Chromosome"/>
</dbReference>
<gene>
    <name evidence="3" type="ORF">MANAM107_14480</name>
</gene>
<proteinExistence type="predicted"/>
<sequence>MVRTRPPNDRRRSLAQRAKHFTLTYPWLTSLVVVCLVSASGGAFWAWGRYYGYWEPYCLALTTQDVKPFLGEVKRGTWAPANGPEWQEESYWVCHISSHNRVALSVEVTRQADRNMTKKTGMTVLESRAAIPGAVSEQVPGINPGSNATVVHWTGNGNAGAGWFEGDSAVVIETRRLKDDSAAHDLAPHLAQIVKKRAPTLLTRTGYTPTPPPSPPDKTPSPQ</sequence>
<name>A0ABN6K9C4_9ACTO</name>
<feature type="compositionally biased region" description="Low complexity" evidence="1">
    <location>
        <begin position="199"/>
        <end position="208"/>
    </location>
</feature>
<keyword evidence="2" id="KW-0812">Transmembrane</keyword>
<keyword evidence="4" id="KW-1185">Reference proteome</keyword>
<evidence type="ECO:0000256" key="2">
    <source>
        <dbReference type="SAM" id="Phobius"/>
    </source>
</evidence>
<protein>
    <submittedName>
        <fullName evidence="3">Uncharacterized protein</fullName>
    </submittedName>
</protein>
<keyword evidence="2" id="KW-1133">Transmembrane helix</keyword>
<evidence type="ECO:0000256" key="1">
    <source>
        <dbReference type="SAM" id="MobiDB-lite"/>
    </source>
</evidence>
<evidence type="ECO:0000313" key="4">
    <source>
        <dbReference type="Proteomes" id="UP000824496"/>
    </source>
</evidence>
<evidence type="ECO:0000313" key="3">
    <source>
        <dbReference type="EMBL" id="BDA64614.1"/>
    </source>
</evidence>
<organism evidence="3 4">
    <name type="scientific">Actinomyces capricornis</name>
    <dbReference type="NCBI Taxonomy" id="2755559"/>
    <lineage>
        <taxon>Bacteria</taxon>
        <taxon>Bacillati</taxon>
        <taxon>Actinomycetota</taxon>
        <taxon>Actinomycetes</taxon>
        <taxon>Actinomycetales</taxon>
        <taxon>Actinomycetaceae</taxon>
        <taxon>Actinomyces</taxon>
    </lineage>
</organism>
<accession>A0ABN6K9C4</accession>
<keyword evidence="2" id="KW-0472">Membrane</keyword>